<name>A0A8J3D7T5_9BACT</name>
<dbReference type="Gene3D" id="1.20.1440.60">
    <property type="entry name" value="23S rRNA-intervening sequence"/>
    <property type="match status" value="1"/>
</dbReference>
<organism evidence="1 2">
    <name type="scientific">Persicitalea jodogahamensis</name>
    <dbReference type="NCBI Taxonomy" id="402147"/>
    <lineage>
        <taxon>Bacteria</taxon>
        <taxon>Pseudomonadati</taxon>
        <taxon>Bacteroidota</taxon>
        <taxon>Cytophagia</taxon>
        <taxon>Cytophagales</taxon>
        <taxon>Spirosomataceae</taxon>
        <taxon>Persicitalea</taxon>
    </lineage>
</organism>
<dbReference type="NCBIfam" id="TIGR02436">
    <property type="entry name" value="four helix bundle protein"/>
    <property type="match status" value="1"/>
</dbReference>
<dbReference type="PIRSF" id="PIRSF035652">
    <property type="entry name" value="CHP02436"/>
    <property type="match status" value="1"/>
</dbReference>
<dbReference type="RefSeq" id="WP_189568030.1">
    <property type="nucleotide sequence ID" value="NZ_BMXF01000006.1"/>
</dbReference>
<reference evidence="1 2" key="1">
    <citation type="journal article" date="2014" name="Int. J. Syst. Evol. Microbiol.">
        <title>Complete genome sequence of Corynebacterium casei LMG S-19264T (=DSM 44701T), isolated from a smear-ripened cheese.</title>
        <authorList>
            <consortium name="US DOE Joint Genome Institute (JGI-PGF)"/>
            <person name="Walter F."/>
            <person name="Albersmeier A."/>
            <person name="Kalinowski J."/>
            <person name="Ruckert C."/>
        </authorList>
    </citation>
    <scope>NUCLEOTIDE SEQUENCE [LARGE SCALE GENOMIC DNA]</scope>
    <source>
        <strain evidence="1 2">KCTC 12866</strain>
    </source>
</reference>
<dbReference type="EMBL" id="BMXF01000006">
    <property type="protein sequence ID" value="GHB85768.1"/>
    <property type="molecule type" value="Genomic_DNA"/>
</dbReference>
<dbReference type="InterPro" id="IPR036583">
    <property type="entry name" value="23S_rRNA_IVS_sf"/>
</dbReference>
<evidence type="ECO:0008006" key="3">
    <source>
        <dbReference type="Google" id="ProtNLM"/>
    </source>
</evidence>
<proteinExistence type="predicted"/>
<dbReference type="InterPro" id="IPR012657">
    <property type="entry name" value="23S_rRNA-intervening_sequence"/>
</dbReference>
<evidence type="ECO:0000313" key="2">
    <source>
        <dbReference type="Proteomes" id="UP000598271"/>
    </source>
</evidence>
<evidence type="ECO:0000313" key="1">
    <source>
        <dbReference type="EMBL" id="GHB85768.1"/>
    </source>
</evidence>
<gene>
    <name evidence="1" type="ORF">GCM10007390_46570</name>
</gene>
<keyword evidence="2" id="KW-1185">Reference proteome</keyword>
<dbReference type="PANTHER" id="PTHR38471:SF2">
    <property type="entry name" value="FOUR HELIX BUNDLE PROTEIN"/>
    <property type="match status" value="1"/>
</dbReference>
<sequence length="114" mass="13243">METKSYNFANRVIRLYKHLSAEKKEFVLPKQLLRSKTSIGAPIRESEHAQSKADFLNKMSTALKETNETEYWLMLLKDTEYISKDEFDSLQKDCVEILRLLVSIIKSTKTALGR</sequence>
<dbReference type="SUPFAM" id="SSF158446">
    <property type="entry name" value="IVS-encoded protein-like"/>
    <property type="match status" value="1"/>
</dbReference>
<dbReference type="Pfam" id="PF05635">
    <property type="entry name" value="23S_rRNA_IVP"/>
    <property type="match status" value="1"/>
</dbReference>
<protein>
    <recommendedName>
        <fullName evidence="3">Four helix bundle protein</fullName>
    </recommendedName>
</protein>
<dbReference type="Proteomes" id="UP000598271">
    <property type="component" value="Unassembled WGS sequence"/>
</dbReference>
<comment type="caution">
    <text evidence="1">The sequence shown here is derived from an EMBL/GenBank/DDBJ whole genome shotgun (WGS) entry which is preliminary data.</text>
</comment>
<dbReference type="PANTHER" id="PTHR38471">
    <property type="entry name" value="FOUR HELIX BUNDLE PROTEIN"/>
    <property type="match status" value="1"/>
</dbReference>
<accession>A0A8J3D7T5</accession>
<dbReference type="AlphaFoldDB" id="A0A8J3D7T5"/>